<dbReference type="InterPro" id="IPR000515">
    <property type="entry name" value="MetI-like"/>
</dbReference>
<feature type="transmembrane region" description="Helical" evidence="10">
    <location>
        <begin position="117"/>
        <end position="144"/>
    </location>
</feature>
<dbReference type="Gene3D" id="1.10.3720.10">
    <property type="entry name" value="MetI-like"/>
    <property type="match status" value="1"/>
</dbReference>
<dbReference type="GO" id="GO:0005886">
    <property type="term" value="C:plasma membrane"/>
    <property type="evidence" value="ECO:0007669"/>
    <property type="project" value="UniProtKB-SubCell"/>
</dbReference>
<sequence length="263" mass="27448">MPRWIYVPAALGALFVVLPLIAVAAKVDWSRFLELITSDSSVTALVLSLKTAAASTVLCVMLGVPMALVLARSGSRVVRWTRPLILLPLVLPPVVGGIALLYAFGRLGLIGKYLDAAGVHIAFSTTAVVLAQTFVSLPFLVIALEGAARTAGSQYEAVAATLGARPTTVWRRVTLPMLAPGLVSGSVLAFARSLGEFGATLTFAGSREGVTRTLPLEIYLQREADADAAVALSLVLVVVAAVVVLVTGGARFGRGPFEAETRP</sequence>
<dbReference type="InterPro" id="IPR011867">
    <property type="entry name" value="ModB_ABC"/>
</dbReference>
<evidence type="ECO:0000256" key="6">
    <source>
        <dbReference type="ARBA" id="ARBA00022692"/>
    </source>
</evidence>
<feature type="domain" description="ABC transmembrane type-1" evidence="12">
    <location>
        <begin position="45"/>
        <end position="247"/>
    </location>
</feature>
<comment type="similarity">
    <text evidence="2 11">Belongs to the binding-protein-dependent transport system permease family. CysTW subfamily.</text>
</comment>
<protein>
    <recommendedName>
        <fullName evidence="11">Molybdenum transport system permease</fullName>
    </recommendedName>
</protein>
<evidence type="ECO:0000256" key="10">
    <source>
        <dbReference type="RuleBase" id="RU363032"/>
    </source>
</evidence>
<evidence type="ECO:0000256" key="7">
    <source>
        <dbReference type="ARBA" id="ARBA00022989"/>
    </source>
</evidence>
<dbReference type="PROSITE" id="PS50928">
    <property type="entry name" value="ABC_TM1"/>
    <property type="match status" value="1"/>
</dbReference>
<dbReference type="PANTHER" id="PTHR30183:SF3">
    <property type="entry name" value="MOLYBDENUM TRANSPORT SYSTEM PERMEASE PROTEIN MODB"/>
    <property type="match status" value="1"/>
</dbReference>
<evidence type="ECO:0000256" key="5">
    <source>
        <dbReference type="ARBA" id="ARBA00022505"/>
    </source>
</evidence>
<evidence type="ECO:0000256" key="11">
    <source>
        <dbReference type="RuleBase" id="RU365097"/>
    </source>
</evidence>
<comment type="function">
    <text evidence="11">Part of the binding-protein-dependent transport system for molybdenum; probably responsible for the translocation of the substrate across the membrane.</text>
</comment>
<proteinExistence type="inferred from homology"/>
<keyword evidence="6 10" id="KW-0812">Transmembrane</keyword>
<keyword evidence="8 10" id="KW-0472">Membrane</keyword>
<evidence type="ECO:0000313" key="13">
    <source>
        <dbReference type="EMBL" id="TLH56363.1"/>
    </source>
</evidence>
<evidence type="ECO:0000256" key="8">
    <source>
        <dbReference type="ARBA" id="ARBA00023136"/>
    </source>
</evidence>
<reference evidence="13" key="1">
    <citation type="submission" date="2018-01" db="EMBL/GenBank/DDBJ databases">
        <title>Comparative genomics of Mycobacterium mucogenicum and Mycobacterium neoaurum clade members emphasizing tRNA and non-coding RNA.</title>
        <authorList>
            <person name="Behra P.R.K."/>
            <person name="Pettersson B.M.F."/>
            <person name="Das S."/>
            <person name="Dasgupta S."/>
            <person name="Kirsebom L.A."/>
        </authorList>
    </citation>
    <scope>NUCLEOTIDE SEQUENCE</scope>
    <source>
        <strain evidence="13">DSM 44124</strain>
    </source>
</reference>
<evidence type="ECO:0000256" key="4">
    <source>
        <dbReference type="ARBA" id="ARBA00022475"/>
    </source>
</evidence>
<accession>A0A8H2JI70</accession>
<feature type="transmembrane region" description="Helical" evidence="10">
    <location>
        <begin position="228"/>
        <end position="247"/>
    </location>
</feature>
<feature type="transmembrane region" description="Helical" evidence="10">
    <location>
        <begin position="83"/>
        <end position="105"/>
    </location>
</feature>
<dbReference type="PANTHER" id="PTHR30183">
    <property type="entry name" value="MOLYBDENUM TRANSPORT SYSTEM PERMEASE PROTEIN MODB"/>
    <property type="match status" value="1"/>
</dbReference>
<evidence type="ECO:0000256" key="3">
    <source>
        <dbReference type="ARBA" id="ARBA00022448"/>
    </source>
</evidence>
<evidence type="ECO:0000256" key="1">
    <source>
        <dbReference type="ARBA" id="ARBA00004651"/>
    </source>
</evidence>
<gene>
    <name evidence="13" type="primary">modB</name>
    <name evidence="13" type="ORF">C1S78_15495</name>
</gene>
<evidence type="ECO:0000259" key="12">
    <source>
        <dbReference type="PROSITE" id="PS50928"/>
    </source>
</evidence>
<dbReference type="GO" id="GO:0015098">
    <property type="term" value="F:molybdate ion transmembrane transporter activity"/>
    <property type="evidence" value="ECO:0007669"/>
    <property type="project" value="UniProtKB-UniRule"/>
</dbReference>
<organism evidence="13">
    <name type="scientific">Mycolicibacterium mucogenicum DSM 44124</name>
    <dbReference type="NCBI Taxonomy" id="1226753"/>
    <lineage>
        <taxon>Bacteria</taxon>
        <taxon>Bacillati</taxon>
        <taxon>Actinomycetota</taxon>
        <taxon>Actinomycetes</taxon>
        <taxon>Mycobacteriales</taxon>
        <taxon>Mycobacteriaceae</taxon>
        <taxon>Mycolicibacterium</taxon>
    </lineage>
</organism>
<dbReference type="InterPro" id="IPR006469">
    <property type="entry name" value="NifC_ABC_porter"/>
</dbReference>
<feature type="transmembrane region" description="Helical" evidence="10">
    <location>
        <begin position="48"/>
        <end position="71"/>
    </location>
</feature>
<dbReference type="Pfam" id="PF00528">
    <property type="entry name" value="BPD_transp_1"/>
    <property type="match status" value="1"/>
</dbReference>
<evidence type="ECO:0000256" key="9">
    <source>
        <dbReference type="ARBA" id="ARBA00058663"/>
    </source>
</evidence>
<dbReference type="AlphaFoldDB" id="A0A8H2JI70"/>
<keyword evidence="3 10" id="KW-0813">Transport</keyword>
<dbReference type="CDD" id="cd06261">
    <property type="entry name" value="TM_PBP2"/>
    <property type="match status" value="1"/>
</dbReference>
<comment type="caution">
    <text evidence="13">The sequence shown here is derived from an EMBL/GenBank/DDBJ whole genome shotgun (WGS) entry which is preliminary data.</text>
</comment>
<keyword evidence="5 11" id="KW-0500">Molybdenum</keyword>
<dbReference type="SUPFAM" id="SSF161098">
    <property type="entry name" value="MetI-like"/>
    <property type="match status" value="1"/>
</dbReference>
<keyword evidence="7 10" id="KW-1133">Transmembrane helix</keyword>
<dbReference type="NCBIfam" id="TIGR01581">
    <property type="entry name" value="Mo_ABC_porter"/>
    <property type="match status" value="1"/>
</dbReference>
<dbReference type="EMBL" id="POTL01000001">
    <property type="protein sequence ID" value="TLH56363.1"/>
    <property type="molecule type" value="Genomic_DNA"/>
</dbReference>
<dbReference type="FunFam" id="1.10.3720.10:FF:000128">
    <property type="entry name" value="Molybdenum transport system permease"/>
    <property type="match status" value="1"/>
</dbReference>
<comment type="caution">
    <text evidence="11">Lacks conserved residue(s) required for the propagation of feature annotation.</text>
</comment>
<dbReference type="InterPro" id="IPR035906">
    <property type="entry name" value="MetI-like_sf"/>
</dbReference>
<comment type="function">
    <text evidence="9">Part of the binding-protein-dependent transport system ModABCD for molybdenum; probably responsible for the translocation of the substrate across the membrane.</text>
</comment>
<comment type="subcellular location">
    <subcellularLocation>
        <location evidence="1 10">Cell membrane</location>
        <topology evidence="1 10">Multi-pass membrane protein</topology>
    </subcellularLocation>
</comment>
<evidence type="ECO:0000256" key="2">
    <source>
        <dbReference type="ARBA" id="ARBA00007069"/>
    </source>
</evidence>
<name>A0A8H2JI70_MYCMU</name>
<keyword evidence="4 11" id="KW-1003">Cell membrane</keyword>
<dbReference type="NCBIfam" id="TIGR02141">
    <property type="entry name" value="modB_ABC"/>
    <property type="match status" value="1"/>
</dbReference>